<evidence type="ECO:0000256" key="3">
    <source>
        <dbReference type="ARBA" id="ARBA00019010"/>
    </source>
</evidence>
<comment type="similarity">
    <text evidence="2">Belongs to the TsaE family.</text>
</comment>
<keyword evidence="9" id="KW-0460">Magnesium</keyword>
<dbReference type="PANTHER" id="PTHR33540:SF2">
    <property type="entry name" value="TRNA THREONYLCARBAMOYLADENOSINE BIOSYNTHESIS PROTEIN TSAE"/>
    <property type="match status" value="1"/>
</dbReference>
<evidence type="ECO:0000256" key="6">
    <source>
        <dbReference type="ARBA" id="ARBA00022723"/>
    </source>
</evidence>
<dbReference type="SUPFAM" id="SSF52540">
    <property type="entry name" value="P-loop containing nucleoside triphosphate hydrolases"/>
    <property type="match status" value="1"/>
</dbReference>
<evidence type="ECO:0000256" key="5">
    <source>
        <dbReference type="ARBA" id="ARBA00022694"/>
    </source>
</evidence>
<gene>
    <name evidence="11" type="ORF">SAMN06265374_2771</name>
</gene>
<evidence type="ECO:0000256" key="1">
    <source>
        <dbReference type="ARBA" id="ARBA00004496"/>
    </source>
</evidence>
<evidence type="ECO:0000256" key="8">
    <source>
        <dbReference type="ARBA" id="ARBA00022840"/>
    </source>
</evidence>
<dbReference type="NCBIfam" id="TIGR00150">
    <property type="entry name" value="T6A_YjeE"/>
    <property type="match status" value="1"/>
</dbReference>
<dbReference type="Gene3D" id="3.40.50.300">
    <property type="entry name" value="P-loop containing nucleotide triphosphate hydrolases"/>
    <property type="match status" value="1"/>
</dbReference>
<dbReference type="Proteomes" id="UP001157914">
    <property type="component" value="Unassembled WGS sequence"/>
</dbReference>
<dbReference type="RefSeq" id="WP_196220631.1">
    <property type="nucleotide sequence ID" value="NZ_BAAAEA010000002.1"/>
</dbReference>
<evidence type="ECO:0000256" key="10">
    <source>
        <dbReference type="ARBA" id="ARBA00032441"/>
    </source>
</evidence>
<keyword evidence="4" id="KW-0963">Cytoplasm</keyword>
<evidence type="ECO:0000256" key="7">
    <source>
        <dbReference type="ARBA" id="ARBA00022741"/>
    </source>
</evidence>
<keyword evidence="8" id="KW-0067">ATP-binding</keyword>
<keyword evidence="12" id="KW-1185">Reference proteome</keyword>
<keyword evidence="6" id="KW-0479">Metal-binding</keyword>
<dbReference type="Pfam" id="PF02367">
    <property type="entry name" value="TsaE"/>
    <property type="match status" value="1"/>
</dbReference>
<evidence type="ECO:0000313" key="12">
    <source>
        <dbReference type="Proteomes" id="UP001157914"/>
    </source>
</evidence>
<name>A0ABY1P531_9HYPH</name>
<comment type="caution">
    <text evidence="11">The sequence shown here is derived from an EMBL/GenBank/DDBJ whole genome shotgun (WGS) entry which is preliminary data.</text>
</comment>
<accession>A0ABY1P531</accession>
<evidence type="ECO:0000256" key="9">
    <source>
        <dbReference type="ARBA" id="ARBA00022842"/>
    </source>
</evidence>
<dbReference type="PANTHER" id="PTHR33540">
    <property type="entry name" value="TRNA THREONYLCARBAMOYLADENOSINE BIOSYNTHESIS PROTEIN TSAE"/>
    <property type="match status" value="1"/>
</dbReference>
<protein>
    <recommendedName>
        <fullName evidence="3">tRNA threonylcarbamoyladenosine biosynthesis protein TsaE</fullName>
    </recommendedName>
    <alternativeName>
        <fullName evidence="10">t(6)A37 threonylcarbamoyladenosine biosynthesis protein TsaE</fullName>
    </alternativeName>
</protein>
<sequence>MDTHLDQKNADEGGSVTLHCPDLKAADALARRLAAELGAGDIILLDGPLAAGKTTFTSVLCKALGSDAQVSSPTYVITNTYKAPDFEIFHIDAYRLSSVQEFQFLGVEEFFPTALTLIEWGSQVREAFQDYLQVEIGFADGGEEARAYTLTGVGPRWHGVIQAFSNAQSGNS</sequence>
<dbReference type="InterPro" id="IPR027417">
    <property type="entry name" value="P-loop_NTPase"/>
</dbReference>
<organism evidence="11 12">
    <name type="scientific">Roseibium denhamense</name>
    <dbReference type="NCBI Taxonomy" id="76305"/>
    <lineage>
        <taxon>Bacteria</taxon>
        <taxon>Pseudomonadati</taxon>
        <taxon>Pseudomonadota</taxon>
        <taxon>Alphaproteobacteria</taxon>
        <taxon>Hyphomicrobiales</taxon>
        <taxon>Stappiaceae</taxon>
        <taxon>Roseibium</taxon>
    </lineage>
</organism>
<evidence type="ECO:0000256" key="4">
    <source>
        <dbReference type="ARBA" id="ARBA00022490"/>
    </source>
</evidence>
<evidence type="ECO:0000256" key="2">
    <source>
        <dbReference type="ARBA" id="ARBA00007599"/>
    </source>
</evidence>
<evidence type="ECO:0000313" key="11">
    <source>
        <dbReference type="EMBL" id="SMP26729.1"/>
    </source>
</evidence>
<reference evidence="11 12" key="1">
    <citation type="submission" date="2017-05" db="EMBL/GenBank/DDBJ databases">
        <authorList>
            <person name="Varghese N."/>
            <person name="Submissions S."/>
        </authorList>
    </citation>
    <scope>NUCLEOTIDE SEQUENCE [LARGE SCALE GENOMIC DNA]</scope>
    <source>
        <strain evidence="11 12">DSM 15949</strain>
    </source>
</reference>
<comment type="subcellular location">
    <subcellularLocation>
        <location evidence="1">Cytoplasm</location>
    </subcellularLocation>
</comment>
<dbReference type="InterPro" id="IPR003442">
    <property type="entry name" value="T6A_TsaE"/>
</dbReference>
<keyword evidence="5" id="KW-0819">tRNA processing</keyword>
<dbReference type="EMBL" id="FXTT01000003">
    <property type="protein sequence ID" value="SMP26729.1"/>
    <property type="molecule type" value="Genomic_DNA"/>
</dbReference>
<keyword evidence="7" id="KW-0547">Nucleotide-binding</keyword>
<proteinExistence type="inferred from homology"/>